<evidence type="ECO:0000256" key="5">
    <source>
        <dbReference type="ARBA" id="ARBA00022884"/>
    </source>
</evidence>
<reference evidence="9 10" key="1">
    <citation type="journal article" date="2020" name="ISME J.">
        <title>Uncovering the hidden diversity of litter-decomposition mechanisms in mushroom-forming fungi.</title>
        <authorList>
            <person name="Floudas D."/>
            <person name="Bentzer J."/>
            <person name="Ahren D."/>
            <person name="Johansson T."/>
            <person name="Persson P."/>
            <person name="Tunlid A."/>
        </authorList>
    </citation>
    <scope>NUCLEOTIDE SEQUENCE [LARGE SCALE GENOMIC DNA]</scope>
    <source>
        <strain evidence="9 10">CBS 101986</strain>
    </source>
</reference>
<keyword evidence="4 7" id="KW-0949">S-adenosyl-L-methionine</keyword>
<evidence type="ECO:0000256" key="4">
    <source>
        <dbReference type="ARBA" id="ARBA00022691"/>
    </source>
</evidence>
<dbReference type="OrthoDB" id="16079at2759"/>
<evidence type="ECO:0000256" key="3">
    <source>
        <dbReference type="ARBA" id="ARBA00022679"/>
    </source>
</evidence>
<comment type="caution">
    <text evidence="9">The sequence shown here is derived from an EMBL/GenBank/DDBJ whole genome shotgun (WGS) entry which is preliminary data.</text>
</comment>
<dbReference type="InterPro" id="IPR023165">
    <property type="entry name" value="rRNA_Ade_diMease-like_C"/>
</dbReference>
<dbReference type="InterPro" id="IPR001737">
    <property type="entry name" value="KsgA/Erm"/>
</dbReference>
<dbReference type="Gene3D" id="1.10.8.100">
    <property type="entry name" value="Ribosomal RNA adenine dimethylase-like, domain 2"/>
    <property type="match status" value="1"/>
</dbReference>
<dbReference type="EMBL" id="JAACJJ010000003">
    <property type="protein sequence ID" value="KAF5328868.1"/>
    <property type="molecule type" value="Genomic_DNA"/>
</dbReference>
<dbReference type="AlphaFoldDB" id="A0A8H5BUQ9"/>
<comment type="similarity">
    <text evidence="7">Belongs to the class I-like SAM-binding methyltransferase superfamily. rRNA adenine N(6)-methyltransferase family.</text>
</comment>
<evidence type="ECO:0000256" key="7">
    <source>
        <dbReference type="RuleBase" id="RU362106"/>
    </source>
</evidence>
<dbReference type="GO" id="GO:0005759">
    <property type="term" value="C:mitochondrial matrix"/>
    <property type="evidence" value="ECO:0007669"/>
    <property type="project" value="TreeGrafter"/>
</dbReference>
<keyword evidence="3 7" id="KW-0808">Transferase</keyword>
<dbReference type="GO" id="GO:0000179">
    <property type="term" value="F:rRNA (adenine-N6,N6-)-dimethyltransferase activity"/>
    <property type="evidence" value="ECO:0007669"/>
    <property type="project" value="TreeGrafter"/>
</dbReference>
<evidence type="ECO:0000256" key="8">
    <source>
        <dbReference type="SAM" id="MobiDB-lite"/>
    </source>
</evidence>
<dbReference type="GO" id="GO:0034246">
    <property type="term" value="F:mitochondrial transcription factor activity"/>
    <property type="evidence" value="ECO:0007669"/>
    <property type="project" value="TreeGrafter"/>
</dbReference>
<evidence type="ECO:0000256" key="2">
    <source>
        <dbReference type="ARBA" id="ARBA00022603"/>
    </source>
</evidence>
<evidence type="ECO:0000313" key="9">
    <source>
        <dbReference type="EMBL" id="KAF5328868.1"/>
    </source>
</evidence>
<gene>
    <name evidence="9" type="ORF">D9619_011726</name>
</gene>
<evidence type="ECO:0000313" key="10">
    <source>
        <dbReference type="Proteomes" id="UP000567179"/>
    </source>
</evidence>
<dbReference type="SUPFAM" id="SSF53335">
    <property type="entry name" value="S-adenosyl-L-methionine-dependent methyltransferases"/>
    <property type="match status" value="1"/>
</dbReference>
<dbReference type="GO" id="GO:0003723">
    <property type="term" value="F:RNA binding"/>
    <property type="evidence" value="ECO:0007669"/>
    <property type="project" value="UniProtKB-KW"/>
</dbReference>
<name>A0A8H5BUQ9_9AGAR</name>
<dbReference type="EC" id="2.1.1.-" evidence="7"/>
<keyword evidence="10" id="KW-1185">Reference proteome</keyword>
<comment type="subcellular location">
    <subcellularLocation>
        <location evidence="1">Mitochondrion</location>
    </subcellularLocation>
</comment>
<comment type="function">
    <text evidence="6">Mitochondrial transcription factor that confers selective promoter recognition on the core subunit of the yeast mitochondrial RNA polymerase. Interacts with DNA in a non-specific manner.</text>
</comment>
<sequence>MSLNLSRSLLRAYPRIFVRPSHAKLVPTCTRTMSSVNEETPAAKPREQPKRVQPVAEGTLAEASSMAAEPKPKRTRAKRIASKAEEAPGPTSLAAAEETKPKRTRAKRVPKTDATDAEASTPKTRIRKAKLKEDNEEGTETQSKPGRPPKAKKQPKEEKAAVDHGDGVELPPIDLWRDYFPAEHHSFKRATTRNPETAKLLAEAFAPEGSKDLVIIESNPGPGQLTRALLALPRERIKKIIVVEDVPNYLHYLHPLAKLDDRVTVIPLMAKQWASYVDIENMGLMDDVKVQDFEDGVHPNLRFIMHLPADVYGEQFVAQLLRTVPDRQWHFKYGRVPLHLIMTDKWWKRITAPKGDRERCKVAVICEAAALTENAVPFDDLQPYGHHFYPTNIYNTDPTIEAESKSRSSTRSAHRAITMVPHAHQVIKAGDLEYWDYVVRKMFVQNNTPIKTSINALGPGAFNLLPKLTDPNLPKDQQLDIKKSSKNLNVDEWELLVNVFKKWPFRPKDLSIDGFNTKGVRENNNK</sequence>
<keyword evidence="5" id="KW-0694">RNA-binding</keyword>
<dbReference type="InterPro" id="IPR029063">
    <property type="entry name" value="SAM-dependent_MTases_sf"/>
</dbReference>
<dbReference type="PANTHER" id="PTHR11727">
    <property type="entry name" value="DIMETHYLADENOSINE TRANSFERASE"/>
    <property type="match status" value="1"/>
</dbReference>
<dbReference type="GO" id="GO:0006391">
    <property type="term" value="P:transcription initiation at mitochondrial promoter"/>
    <property type="evidence" value="ECO:0007669"/>
    <property type="project" value="TreeGrafter"/>
</dbReference>
<proteinExistence type="inferred from homology"/>
<protein>
    <recommendedName>
        <fullName evidence="7">rRNA adenine N(6)-methyltransferase</fullName>
        <ecNumber evidence="7">2.1.1.-</ecNumber>
    </recommendedName>
</protein>
<evidence type="ECO:0000256" key="6">
    <source>
        <dbReference type="ARBA" id="ARBA00024915"/>
    </source>
</evidence>
<dbReference type="Proteomes" id="UP000567179">
    <property type="component" value="Unassembled WGS sequence"/>
</dbReference>
<keyword evidence="2 7" id="KW-0489">Methyltransferase</keyword>
<evidence type="ECO:0000256" key="1">
    <source>
        <dbReference type="ARBA" id="ARBA00004173"/>
    </source>
</evidence>
<feature type="region of interest" description="Disordered" evidence="8">
    <location>
        <begin position="32"/>
        <end position="167"/>
    </location>
</feature>
<organism evidence="9 10">
    <name type="scientific">Psilocybe cf. subviscida</name>
    <dbReference type="NCBI Taxonomy" id="2480587"/>
    <lineage>
        <taxon>Eukaryota</taxon>
        <taxon>Fungi</taxon>
        <taxon>Dikarya</taxon>
        <taxon>Basidiomycota</taxon>
        <taxon>Agaricomycotina</taxon>
        <taxon>Agaricomycetes</taxon>
        <taxon>Agaricomycetidae</taxon>
        <taxon>Agaricales</taxon>
        <taxon>Agaricineae</taxon>
        <taxon>Strophariaceae</taxon>
        <taxon>Psilocybe</taxon>
    </lineage>
</organism>
<dbReference type="Gene3D" id="3.40.50.150">
    <property type="entry name" value="Vaccinia Virus protein VP39"/>
    <property type="match status" value="1"/>
</dbReference>
<dbReference type="PANTHER" id="PTHR11727:SF17">
    <property type="entry name" value="DIMETHYLADENOSINE TRANSFERASE 1, MITOCHONDRIAL"/>
    <property type="match status" value="1"/>
</dbReference>
<accession>A0A8H5BUQ9</accession>
<feature type="compositionally biased region" description="Basic and acidic residues" evidence="8">
    <location>
        <begin position="154"/>
        <end position="167"/>
    </location>
</feature>
<keyword evidence="7" id="KW-0698">rRNA processing</keyword>
<dbReference type="Pfam" id="PF00398">
    <property type="entry name" value="RrnaAD"/>
    <property type="match status" value="1"/>
</dbReference>